<gene>
    <name evidence="2" type="ORF">CTI12_AA144810</name>
</gene>
<organism evidence="2 3">
    <name type="scientific">Artemisia annua</name>
    <name type="common">Sweet wormwood</name>
    <dbReference type="NCBI Taxonomy" id="35608"/>
    <lineage>
        <taxon>Eukaryota</taxon>
        <taxon>Viridiplantae</taxon>
        <taxon>Streptophyta</taxon>
        <taxon>Embryophyta</taxon>
        <taxon>Tracheophyta</taxon>
        <taxon>Spermatophyta</taxon>
        <taxon>Magnoliopsida</taxon>
        <taxon>eudicotyledons</taxon>
        <taxon>Gunneridae</taxon>
        <taxon>Pentapetalae</taxon>
        <taxon>asterids</taxon>
        <taxon>campanulids</taxon>
        <taxon>Asterales</taxon>
        <taxon>Asteraceae</taxon>
        <taxon>Asteroideae</taxon>
        <taxon>Anthemideae</taxon>
        <taxon>Artemisiinae</taxon>
        <taxon>Artemisia</taxon>
    </lineage>
</organism>
<feature type="domain" description="Replication protein A 70 kDa DNA-binding subunit B/D first OB fold" evidence="1">
    <location>
        <begin position="8"/>
        <end position="92"/>
    </location>
</feature>
<reference evidence="2 3" key="1">
    <citation type="journal article" date="2018" name="Mol. Plant">
        <title>The genome of Artemisia annua provides insight into the evolution of Asteraceae family and artemisinin biosynthesis.</title>
        <authorList>
            <person name="Shen Q."/>
            <person name="Zhang L."/>
            <person name="Liao Z."/>
            <person name="Wang S."/>
            <person name="Yan T."/>
            <person name="Shi P."/>
            <person name="Liu M."/>
            <person name="Fu X."/>
            <person name="Pan Q."/>
            <person name="Wang Y."/>
            <person name="Lv Z."/>
            <person name="Lu X."/>
            <person name="Zhang F."/>
            <person name="Jiang W."/>
            <person name="Ma Y."/>
            <person name="Chen M."/>
            <person name="Hao X."/>
            <person name="Li L."/>
            <person name="Tang Y."/>
            <person name="Lv G."/>
            <person name="Zhou Y."/>
            <person name="Sun X."/>
            <person name="Brodelius P.E."/>
            <person name="Rose J.K.C."/>
            <person name="Tang K."/>
        </authorList>
    </citation>
    <scope>NUCLEOTIDE SEQUENCE [LARGE SCALE GENOMIC DNA]</scope>
    <source>
        <strain evidence="3">cv. Huhao1</strain>
        <tissue evidence="2">Leaf</tissue>
    </source>
</reference>
<dbReference type="Proteomes" id="UP000245207">
    <property type="component" value="Unassembled WGS sequence"/>
</dbReference>
<dbReference type="EMBL" id="PKPP01001061">
    <property type="protein sequence ID" value="PWA86026.1"/>
    <property type="molecule type" value="Genomic_DNA"/>
</dbReference>
<dbReference type="PANTHER" id="PTHR47165">
    <property type="entry name" value="OS03G0429900 PROTEIN"/>
    <property type="match status" value="1"/>
</dbReference>
<dbReference type="Gene3D" id="2.40.50.140">
    <property type="entry name" value="Nucleic acid-binding proteins"/>
    <property type="match status" value="3"/>
</dbReference>
<evidence type="ECO:0000313" key="2">
    <source>
        <dbReference type="EMBL" id="PWA86026.1"/>
    </source>
</evidence>
<dbReference type="SUPFAM" id="SSF50249">
    <property type="entry name" value="Nucleic acid-binding proteins"/>
    <property type="match status" value="3"/>
</dbReference>
<dbReference type="AlphaFoldDB" id="A0A2U1PJT8"/>
<dbReference type="STRING" id="35608.A0A2U1PJT8"/>
<protein>
    <submittedName>
        <fullName evidence="2">Nucleic acid-binding, OB-fold, Replication protein A, OB domain protein</fullName>
    </submittedName>
</protein>
<dbReference type="Pfam" id="PF02721">
    <property type="entry name" value="DUF223"/>
    <property type="match status" value="1"/>
</dbReference>
<dbReference type="PANTHER" id="PTHR47165:SF4">
    <property type="entry name" value="OS03G0429900 PROTEIN"/>
    <property type="match status" value="1"/>
</dbReference>
<keyword evidence="3" id="KW-1185">Reference proteome</keyword>
<dbReference type="InterPro" id="IPR012340">
    <property type="entry name" value="NA-bd_OB-fold"/>
</dbReference>
<dbReference type="CDD" id="cd04480">
    <property type="entry name" value="RPA1_DBD_A_like"/>
    <property type="match status" value="1"/>
</dbReference>
<dbReference type="InterPro" id="IPR003871">
    <property type="entry name" value="RFA1B/D_OB_1st"/>
</dbReference>
<name>A0A2U1PJT8_ARTAN</name>
<accession>A0A2U1PJT8</accession>
<proteinExistence type="predicted"/>
<evidence type="ECO:0000259" key="1">
    <source>
        <dbReference type="Pfam" id="PF02721"/>
    </source>
</evidence>
<sequence length="366" mass="42145">MSDMVTKTNMLKELTPLKDEWCIKVKIIRLWKLIVFKNPLETWKIEMVLQDEEENKIVATVKQKLCPKFEKCLEEGKCVYISTFRVGESQGSPSIVVDTYCGPMYGFRFKSFDALLQQEQQANVSYDLIGYLTSCGNIEYTMVEGNKHLFIRSELEDVTGTKLRNITVWSDYAHQLNNALGKPIVSSMFCATKLFINDDIPDIHNFKKPLIENYGLKGDDHCVTHLTTFSSYSIKHDFLNNLQKVTLNDIRDIRKVMSCIFVATVKKIKRESDWWYVACVKCNHCAKQHSVPEIDEYGVVVKKMLVFMCTKKECSQATNVKYKQAHPILDKSAAELVQEVRKKGDPGILPQDFNKLLQNTYAFKVD</sequence>
<comment type="caution">
    <text evidence="2">The sequence shown here is derived from an EMBL/GenBank/DDBJ whole genome shotgun (WGS) entry which is preliminary data.</text>
</comment>
<evidence type="ECO:0000313" key="3">
    <source>
        <dbReference type="Proteomes" id="UP000245207"/>
    </source>
</evidence>
<dbReference type="OrthoDB" id="1914402at2759"/>